<gene>
    <name evidence="6" type="ORF">GCM10010978_23640</name>
</gene>
<keyword evidence="3 4" id="KW-0732">Signal</keyword>
<evidence type="ECO:0000256" key="2">
    <source>
        <dbReference type="ARBA" id="ARBA00022448"/>
    </source>
</evidence>
<dbReference type="Pfam" id="PF00496">
    <property type="entry name" value="SBP_bac_5"/>
    <property type="match status" value="1"/>
</dbReference>
<dbReference type="Gene3D" id="3.10.105.10">
    <property type="entry name" value="Dipeptide-binding Protein, Domain 3"/>
    <property type="match status" value="1"/>
</dbReference>
<dbReference type="AlphaFoldDB" id="A0A8J2XG46"/>
<dbReference type="GO" id="GO:0043190">
    <property type="term" value="C:ATP-binding cassette (ABC) transporter complex"/>
    <property type="evidence" value="ECO:0007669"/>
    <property type="project" value="InterPro"/>
</dbReference>
<dbReference type="PIRSF" id="PIRSF002741">
    <property type="entry name" value="MppA"/>
    <property type="match status" value="1"/>
</dbReference>
<dbReference type="InterPro" id="IPR000914">
    <property type="entry name" value="SBP_5_dom"/>
</dbReference>
<comment type="similarity">
    <text evidence="1">Belongs to the bacterial solute-binding protein 5 family.</text>
</comment>
<reference evidence="6" key="2">
    <citation type="submission" date="2020-09" db="EMBL/GenBank/DDBJ databases">
        <authorList>
            <person name="Sun Q."/>
            <person name="Zhou Y."/>
        </authorList>
    </citation>
    <scope>NUCLEOTIDE SEQUENCE</scope>
    <source>
        <strain evidence="6">CGMCC 1.12360</strain>
    </source>
</reference>
<evidence type="ECO:0000256" key="3">
    <source>
        <dbReference type="ARBA" id="ARBA00022729"/>
    </source>
</evidence>
<dbReference type="GO" id="GO:0042597">
    <property type="term" value="C:periplasmic space"/>
    <property type="evidence" value="ECO:0007669"/>
    <property type="project" value="UniProtKB-ARBA"/>
</dbReference>
<keyword evidence="7" id="KW-1185">Reference proteome</keyword>
<dbReference type="PROSITE" id="PS51257">
    <property type="entry name" value="PROKAR_LIPOPROTEIN"/>
    <property type="match status" value="1"/>
</dbReference>
<feature type="signal peptide" evidence="4">
    <location>
        <begin position="1"/>
        <end position="18"/>
    </location>
</feature>
<organism evidence="6 7">
    <name type="scientific">Compostibacillus humi</name>
    <dbReference type="NCBI Taxonomy" id="1245525"/>
    <lineage>
        <taxon>Bacteria</taxon>
        <taxon>Bacillati</taxon>
        <taxon>Bacillota</taxon>
        <taxon>Bacilli</taxon>
        <taxon>Bacillales</taxon>
        <taxon>Bacillaceae</taxon>
        <taxon>Compostibacillus</taxon>
    </lineage>
</organism>
<evidence type="ECO:0000256" key="1">
    <source>
        <dbReference type="ARBA" id="ARBA00005695"/>
    </source>
</evidence>
<dbReference type="SUPFAM" id="SSF53850">
    <property type="entry name" value="Periplasmic binding protein-like II"/>
    <property type="match status" value="1"/>
</dbReference>
<dbReference type="InterPro" id="IPR039424">
    <property type="entry name" value="SBP_5"/>
</dbReference>
<dbReference type="PANTHER" id="PTHR30290">
    <property type="entry name" value="PERIPLASMIC BINDING COMPONENT OF ABC TRANSPORTER"/>
    <property type="match status" value="1"/>
</dbReference>
<accession>A0A8J2XG46</accession>
<dbReference type="PANTHER" id="PTHR30290:SF9">
    <property type="entry name" value="OLIGOPEPTIDE-BINDING PROTEIN APPA"/>
    <property type="match status" value="1"/>
</dbReference>
<evidence type="ECO:0000313" key="7">
    <source>
        <dbReference type="Proteomes" id="UP000602050"/>
    </source>
</evidence>
<protein>
    <submittedName>
        <fullName evidence="6">Peptide ABC transporter substrate-binding protein</fullName>
    </submittedName>
</protein>
<evidence type="ECO:0000259" key="5">
    <source>
        <dbReference type="Pfam" id="PF00496"/>
    </source>
</evidence>
<sequence>MKKIFAGILVLFVAVVLAACSGGDDSATESSNGNGGSNVSGDVIRVGLDVDPGTMDPRLANDSSASRVTEIVFDGLVELDENLVPQPALAESWENPDELTYIFHLREDVTFHDGEPFTADDVKFTFDSILDESFNAPYRSLYEPIESVNVVDEYTVEIKTSEPYAPLLSYLNIGIVPEHLADNADFANNPVGTGPYKMTDWKRGSEIHFEANAEYFNGEPATEKIVYYIIPDNTTRVSALEAGDIDLLHSPVSPQDIGRIESDDRFVVHQTTGLGHTYLNFNFEDPTIGEEAVRVAISHAVNKESIANDIYAGMDQPGKSPLIPSSWAYTDAIEGYEYNPELAQSVLEDAGWVDEDGDGIRERDGNKLSVVLKTHTEDPNRMQAVEFLQYELQSIGIDTSVETQEWPSFQESMQTGDYQVALLGWLNLVDPDRAMFNQFHSEGGSNYGSYSNPEVDELLEKGRTTIDQNERAEIYAQAAKIVTEEVAYNVVLYQGYVVMHVKELEGFTVHPGGYFKSLRDAKINN</sequence>
<name>A0A8J2XG46_9BACI</name>
<dbReference type="Gene3D" id="3.40.190.10">
    <property type="entry name" value="Periplasmic binding protein-like II"/>
    <property type="match status" value="1"/>
</dbReference>
<dbReference type="Proteomes" id="UP000602050">
    <property type="component" value="Unassembled WGS sequence"/>
</dbReference>
<dbReference type="GO" id="GO:1904680">
    <property type="term" value="F:peptide transmembrane transporter activity"/>
    <property type="evidence" value="ECO:0007669"/>
    <property type="project" value="TreeGrafter"/>
</dbReference>
<reference evidence="6" key="1">
    <citation type="journal article" date="2014" name="Int. J. Syst. Evol. Microbiol.">
        <title>Complete genome sequence of Corynebacterium casei LMG S-19264T (=DSM 44701T), isolated from a smear-ripened cheese.</title>
        <authorList>
            <consortium name="US DOE Joint Genome Institute (JGI-PGF)"/>
            <person name="Walter F."/>
            <person name="Albersmeier A."/>
            <person name="Kalinowski J."/>
            <person name="Ruckert C."/>
        </authorList>
    </citation>
    <scope>NUCLEOTIDE SEQUENCE</scope>
    <source>
        <strain evidence="6">CGMCC 1.12360</strain>
    </source>
</reference>
<proteinExistence type="inferred from homology"/>
<dbReference type="EMBL" id="BMEV01000047">
    <property type="protein sequence ID" value="GFZ82139.1"/>
    <property type="molecule type" value="Genomic_DNA"/>
</dbReference>
<dbReference type="Gene3D" id="3.90.76.10">
    <property type="entry name" value="Dipeptide-binding Protein, Domain 1"/>
    <property type="match status" value="1"/>
</dbReference>
<comment type="caution">
    <text evidence="6">The sequence shown here is derived from an EMBL/GenBank/DDBJ whole genome shotgun (WGS) entry which is preliminary data.</text>
</comment>
<evidence type="ECO:0000256" key="4">
    <source>
        <dbReference type="SAM" id="SignalP"/>
    </source>
</evidence>
<dbReference type="GO" id="GO:0015833">
    <property type="term" value="P:peptide transport"/>
    <property type="evidence" value="ECO:0007669"/>
    <property type="project" value="TreeGrafter"/>
</dbReference>
<dbReference type="RefSeq" id="WP_188392615.1">
    <property type="nucleotide sequence ID" value="NZ_BMEV01000047.1"/>
</dbReference>
<feature type="domain" description="Solute-binding protein family 5" evidence="5">
    <location>
        <begin position="85"/>
        <end position="445"/>
    </location>
</feature>
<dbReference type="InterPro" id="IPR030678">
    <property type="entry name" value="Peptide/Ni-bd"/>
</dbReference>
<evidence type="ECO:0000313" key="6">
    <source>
        <dbReference type="EMBL" id="GFZ82139.1"/>
    </source>
</evidence>
<feature type="chain" id="PRO_5038919740" evidence="4">
    <location>
        <begin position="19"/>
        <end position="525"/>
    </location>
</feature>
<keyword evidence="2" id="KW-0813">Transport</keyword>